<keyword evidence="11" id="KW-1185">Reference proteome</keyword>
<evidence type="ECO:0000256" key="4">
    <source>
        <dbReference type="ARBA" id="ARBA00022771"/>
    </source>
</evidence>
<dbReference type="SUPFAM" id="SSF54001">
    <property type="entry name" value="Cysteine proteinases"/>
    <property type="match status" value="1"/>
</dbReference>
<keyword evidence="2" id="KW-0645">Protease</keyword>
<keyword evidence="6 9" id="KW-0378">Hydrolase</keyword>
<dbReference type="GO" id="GO:0005634">
    <property type="term" value="C:nucleus"/>
    <property type="evidence" value="ECO:0007669"/>
    <property type="project" value="TreeGrafter"/>
</dbReference>
<protein>
    <recommendedName>
        <fullName evidence="9">Ubiquitin thioesterase OTU</fullName>
        <ecNumber evidence="9">3.4.19.12</ecNumber>
    </recommendedName>
</protein>
<keyword evidence="4" id="KW-0863">Zinc-finger</keyword>
<dbReference type="FunFam" id="3.10.20.90:FF:000096">
    <property type="entry name" value="Ubiquitin thioesterase OTU1"/>
    <property type="match status" value="1"/>
</dbReference>
<gene>
    <name evidence="12 13" type="primary">LOC111107728</name>
</gene>
<dbReference type="GO" id="GO:0016579">
    <property type="term" value="P:protein deubiquitination"/>
    <property type="evidence" value="ECO:0007669"/>
    <property type="project" value="TreeGrafter"/>
</dbReference>
<dbReference type="SUPFAM" id="SSF54236">
    <property type="entry name" value="Ubiquitin-like"/>
    <property type="match status" value="1"/>
</dbReference>
<dbReference type="GO" id="GO:0005829">
    <property type="term" value="C:cytosol"/>
    <property type="evidence" value="ECO:0007669"/>
    <property type="project" value="TreeGrafter"/>
</dbReference>
<keyword evidence="3" id="KW-0479">Metal-binding</keyword>
<evidence type="ECO:0000256" key="6">
    <source>
        <dbReference type="ARBA" id="ARBA00022801"/>
    </source>
</evidence>
<dbReference type="GO" id="GO:0030968">
    <property type="term" value="P:endoplasmic reticulum unfolded protein response"/>
    <property type="evidence" value="ECO:0007669"/>
    <property type="project" value="TreeGrafter"/>
</dbReference>
<dbReference type="GO" id="GO:0036503">
    <property type="term" value="P:ERAD pathway"/>
    <property type="evidence" value="ECO:0007669"/>
    <property type="project" value="TreeGrafter"/>
</dbReference>
<evidence type="ECO:0000313" key="12">
    <source>
        <dbReference type="RefSeq" id="XP_022298768.1"/>
    </source>
</evidence>
<dbReference type="GeneID" id="111107728"/>
<dbReference type="OrthoDB" id="65596at2759"/>
<evidence type="ECO:0000256" key="5">
    <source>
        <dbReference type="ARBA" id="ARBA00022786"/>
    </source>
</evidence>
<accession>A0A8B8B6M2</accession>
<dbReference type="PANTHER" id="PTHR13312:SF0">
    <property type="entry name" value="UBIQUITIN THIOESTERASE OTU1"/>
    <property type="match status" value="1"/>
</dbReference>
<evidence type="ECO:0000313" key="11">
    <source>
        <dbReference type="Proteomes" id="UP000694844"/>
    </source>
</evidence>
<dbReference type="CDD" id="cd17059">
    <property type="entry name" value="Ubl_OTU1"/>
    <property type="match status" value="1"/>
</dbReference>
<dbReference type="Gene3D" id="3.10.20.90">
    <property type="entry name" value="Phosphatidylinositol 3-kinase Catalytic Subunit, Chain A, domain 1"/>
    <property type="match status" value="1"/>
</dbReference>
<evidence type="ECO:0000256" key="3">
    <source>
        <dbReference type="ARBA" id="ARBA00022723"/>
    </source>
</evidence>
<dbReference type="InterPro" id="IPR029071">
    <property type="entry name" value="Ubiquitin-like_domsf"/>
</dbReference>
<dbReference type="Pfam" id="PF02338">
    <property type="entry name" value="OTU"/>
    <property type="match status" value="1"/>
</dbReference>
<keyword evidence="5 9" id="KW-0833">Ubl conjugation pathway</keyword>
<keyword evidence="9" id="KW-0963">Cytoplasm</keyword>
<evidence type="ECO:0000256" key="2">
    <source>
        <dbReference type="ARBA" id="ARBA00022670"/>
    </source>
</evidence>
<evidence type="ECO:0000256" key="7">
    <source>
        <dbReference type="ARBA" id="ARBA00022807"/>
    </source>
</evidence>
<dbReference type="CDD" id="cd22745">
    <property type="entry name" value="OTU_OTU1"/>
    <property type="match status" value="1"/>
</dbReference>
<comment type="catalytic activity">
    <reaction evidence="1 9">
        <text>Thiol-dependent hydrolysis of ester, thioester, amide, peptide and isopeptide bonds formed by the C-terminal Gly of ubiquitin (a 76-residue protein attached to proteins as an intracellular targeting signal).</text>
        <dbReference type="EC" id="3.4.19.12"/>
    </reaction>
</comment>
<dbReference type="RefSeq" id="XP_022298768.1">
    <property type="nucleotide sequence ID" value="XM_022443060.1"/>
</dbReference>
<dbReference type="InterPro" id="IPR038765">
    <property type="entry name" value="Papain-like_cys_pep_sf"/>
</dbReference>
<dbReference type="PROSITE" id="PS50802">
    <property type="entry name" value="OTU"/>
    <property type="match status" value="1"/>
</dbReference>
<evidence type="ECO:0000256" key="8">
    <source>
        <dbReference type="ARBA" id="ARBA00022833"/>
    </source>
</evidence>
<comment type="function">
    <text evidence="9">Hydrolase that can remove conjugated ubiquitin from proteins and may therefore play an important regulatory role at the level of protein turnover by preventing degradation.</text>
</comment>
<organism evidence="11 12">
    <name type="scientific">Crassostrea virginica</name>
    <name type="common">Eastern oyster</name>
    <dbReference type="NCBI Taxonomy" id="6565"/>
    <lineage>
        <taxon>Eukaryota</taxon>
        <taxon>Metazoa</taxon>
        <taxon>Spiralia</taxon>
        <taxon>Lophotrochozoa</taxon>
        <taxon>Mollusca</taxon>
        <taxon>Bivalvia</taxon>
        <taxon>Autobranchia</taxon>
        <taxon>Pteriomorphia</taxon>
        <taxon>Ostreida</taxon>
        <taxon>Ostreoidea</taxon>
        <taxon>Ostreidae</taxon>
        <taxon>Crassostrea</taxon>
    </lineage>
</organism>
<keyword evidence="7 9" id="KW-0788">Thiol protease</keyword>
<name>A0A8B8B6M2_CRAVI</name>
<keyword evidence="8" id="KW-0862">Zinc</keyword>
<reference evidence="12 13" key="1">
    <citation type="submission" date="2025-04" db="UniProtKB">
        <authorList>
            <consortium name="RefSeq"/>
        </authorList>
    </citation>
    <scope>IDENTIFICATION</scope>
    <source>
        <tissue evidence="12 13">Whole sample</tissue>
    </source>
</reference>
<dbReference type="AlphaFoldDB" id="A0A8B8B6M2"/>
<comment type="subcellular location">
    <subcellularLocation>
        <location evidence="9">Cytoplasm</location>
    </subcellularLocation>
</comment>
<dbReference type="InterPro" id="IPR003323">
    <property type="entry name" value="OTU_dom"/>
</dbReference>
<evidence type="ECO:0000256" key="9">
    <source>
        <dbReference type="RuleBase" id="RU367104"/>
    </source>
</evidence>
<dbReference type="InterPro" id="IPR057766">
    <property type="entry name" value="Znf-C2H2_OTU1-like_C"/>
</dbReference>
<dbReference type="Pfam" id="PF21403">
    <property type="entry name" value="OTU1_UBXL"/>
    <property type="match status" value="1"/>
</dbReference>
<dbReference type="Proteomes" id="UP000694844">
    <property type="component" value="Chromosome 8"/>
</dbReference>
<dbReference type="EC" id="3.4.19.12" evidence="9"/>
<evidence type="ECO:0000259" key="10">
    <source>
        <dbReference type="PROSITE" id="PS50802"/>
    </source>
</evidence>
<evidence type="ECO:0000256" key="1">
    <source>
        <dbReference type="ARBA" id="ARBA00000707"/>
    </source>
</evidence>
<dbReference type="InterPro" id="IPR048857">
    <property type="entry name" value="OTU1_Ubl"/>
</dbReference>
<dbReference type="KEGG" id="cvn:111107728"/>
<evidence type="ECO:0000313" key="13">
    <source>
        <dbReference type="RefSeq" id="XP_022298769.1"/>
    </source>
</evidence>
<dbReference type="Gene3D" id="3.90.70.80">
    <property type="match status" value="1"/>
</dbReference>
<dbReference type="GO" id="GO:0004843">
    <property type="term" value="F:cysteine-type deubiquitinase activity"/>
    <property type="evidence" value="ECO:0007669"/>
    <property type="project" value="UniProtKB-UniRule"/>
</dbReference>
<dbReference type="RefSeq" id="XP_022298769.1">
    <property type="nucleotide sequence ID" value="XM_022443061.1"/>
</dbReference>
<dbReference type="Pfam" id="PF24560">
    <property type="entry name" value="zf-C2H2_OTU1_C"/>
    <property type="match status" value="1"/>
</dbReference>
<dbReference type="PANTHER" id="PTHR13312">
    <property type="entry name" value="HIV-INDUCED PROTEIN-7-LIKE PROTEASE"/>
    <property type="match status" value="1"/>
</dbReference>
<proteinExistence type="predicted"/>
<dbReference type="GO" id="GO:0008270">
    <property type="term" value="F:zinc ion binding"/>
    <property type="evidence" value="ECO:0007669"/>
    <property type="project" value="UniProtKB-KW"/>
</dbReference>
<sequence>MAGKVLQLRCQTKKGRHLLSGLTLESQISHLKDKITEATKIPRGALIIRQGYPPKVVDISEDCKPLSSLPFRSGDTLIVEEDRKLQEEIQQQGMDNVIQTQSINSKGILMRKVVPADNSCLFTSINALMNNGIVDLSCSKATREIIAGVVMSDPVNFSEAFLGKTNNAYCHWIMKPDSWGGAIEISILSQYFNVEIAVVDTQSCRIDRFGEDKFYKERIFVIYDGIHYDPLIMEPLEPSQSIQTVFPTSDAAVLGQAMEIASEAKASRQYTDVANFSIRCLVCQKLLSGQTEAQAHAKATGHINFGEV</sequence>
<feature type="domain" description="OTU" evidence="10">
    <location>
        <begin position="109"/>
        <end position="234"/>
    </location>
</feature>